<feature type="compositionally biased region" description="Polar residues" evidence="1">
    <location>
        <begin position="331"/>
        <end position="341"/>
    </location>
</feature>
<dbReference type="PANTHER" id="PTHR22930:SF293">
    <property type="entry name" value="PROTEIN ALP1-LIKE"/>
    <property type="match status" value="1"/>
</dbReference>
<name>A0AAW2TIE2_SESRA</name>
<sequence>MDRNTFGRLCYLLKHAGGLFPTKHLSVPEQVTIFLSVVSHHKKNCVVKYDFIRSNRTISRHFHCVLNTTLKLHTMFLAKSTPTSEGLLGALDGTYIDIRVPEHKKGRYRNWKGHCAVNVLDVCNSNMQFIYILTRWESSADSHVLRDAIHHQNDLRVSSGCVALAPNSMDPSFTSTEDEGSSRLPHRGGHKERSSTRRTWTLKEEEVLVHGLKMLVANGWKCDNDFHNGYLAHMSKAFLNCDLKAESHISPKTHVWERQLTARLRGCGLSQRLGIPRGPKSLVKTAPTETEGRTPTHMLLSYSILHKNITLLSLNGILKLGLLDRRRTPLSLNMNDDPTLNSSSASKKTGSTSQKRKVTDGNDPMLKLMDMFSSFCETANNRIGALTRVLETEFDDPEQRELILDVVRELNEFDENVHLKVAR</sequence>
<evidence type="ECO:0000256" key="1">
    <source>
        <dbReference type="SAM" id="MobiDB-lite"/>
    </source>
</evidence>
<dbReference type="InterPro" id="IPR045249">
    <property type="entry name" value="HARBI1-like"/>
</dbReference>
<reference evidence="3" key="2">
    <citation type="journal article" date="2024" name="Plant">
        <title>Genomic evolution and insights into agronomic trait innovations of Sesamum species.</title>
        <authorList>
            <person name="Miao H."/>
            <person name="Wang L."/>
            <person name="Qu L."/>
            <person name="Liu H."/>
            <person name="Sun Y."/>
            <person name="Le M."/>
            <person name="Wang Q."/>
            <person name="Wei S."/>
            <person name="Zheng Y."/>
            <person name="Lin W."/>
            <person name="Duan Y."/>
            <person name="Cao H."/>
            <person name="Xiong S."/>
            <person name="Wang X."/>
            <person name="Wei L."/>
            <person name="Li C."/>
            <person name="Ma Q."/>
            <person name="Ju M."/>
            <person name="Zhao R."/>
            <person name="Li G."/>
            <person name="Mu C."/>
            <person name="Tian Q."/>
            <person name="Mei H."/>
            <person name="Zhang T."/>
            <person name="Gao T."/>
            <person name="Zhang H."/>
        </authorList>
    </citation>
    <scope>NUCLEOTIDE SEQUENCE</scope>
    <source>
        <strain evidence="3">G02</strain>
    </source>
</reference>
<comment type="caution">
    <text evidence="3">The sequence shown here is derived from an EMBL/GenBank/DDBJ whole genome shotgun (WGS) entry which is preliminary data.</text>
</comment>
<dbReference type="AlphaFoldDB" id="A0AAW2TIE2"/>
<feature type="region of interest" description="Disordered" evidence="1">
    <location>
        <begin position="331"/>
        <end position="363"/>
    </location>
</feature>
<dbReference type="PANTHER" id="PTHR22930">
    <property type="match status" value="1"/>
</dbReference>
<dbReference type="Pfam" id="PF26138">
    <property type="entry name" value="DUF8040"/>
    <property type="match status" value="1"/>
</dbReference>
<gene>
    <name evidence="3" type="ORF">Sradi_2080200</name>
</gene>
<organism evidence="3">
    <name type="scientific">Sesamum radiatum</name>
    <name type="common">Black benniseed</name>
    <dbReference type="NCBI Taxonomy" id="300843"/>
    <lineage>
        <taxon>Eukaryota</taxon>
        <taxon>Viridiplantae</taxon>
        <taxon>Streptophyta</taxon>
        <taxon>Embryophyta</taxon>
        <taxon>Tracheophyta</taxon>
        <taxon>Spermatophyta</taxon>
        <taxon>Magnoliopsida</taxon>
        <taxon>eudicotyledons</taxon>
        <taxon>Gunneridae</taxon>
        <taxon>Pentapetalae</taxon>
        <taxon>asterids</taxon>
        <taxon>lamiids</taxon>
        <taxon>Lamiales</taxon>
        <taxon>Pedaliaceae</taxon>
        <taxon>Sesamum</taxon>
    </lineage>
</organism>
<evidence type="ECO:0000313" key="3">
    <source>
        <dbReference type="EMBL" id="KAL0404394.1"/>
    </source>
</evidence>
<dbReference type="InterPro" id="IPR058353">
    <property type="entry name" value="DUF8040"/>
</dbReference>
<feature type="compositionally biased region" description="Low complexity" evidence="1">
    <location>
        <begin position="342"/>
        <end position="353"/>
    </location>
</feature>
<proteinExistence type="predicted"/>
<accession>A0AAW2TIE2</accession>
<protein>
    <recommendedName>
        <fullName evidence="2">DUF8040 domain-containing protein</fullName>
    </recommendedName>
</protein>
<evidence type="ECO:0000259" key="2">
    <source>
        <dbReference type="Pfam" id="PF26138"/>
    </source>
</evidence>
<feature type="domain" description="DUF8040" evidence="2">
    <location>
        <begin position="1"/>
        <end position="69"/>
    </location>
</feature>
<reference evidence="3" key="1">
    <citation type="submission" date="2020-06" db="EMBL/GenBank/DDBJ databases">
        <authorList>
            <person name="Li T."/>
            <person name="Hu X."/>
            <person name="Zhang T."/>
            <person name="Song X."/>
            <person name="Zhang H."/>
            <person name="Dai N."/>
            <person name="Sheng W."/>
            <person name="Hou X."/>
            <person name="Wei L."/>
        </authorList>
    </citation>
    <scope>NUCLEOTIDE SEQUENCE</scope>
    <source>
        <strain evidence="3">G02</strain>
        <tissue evidence="3">Leaf</tissue>
    </source>
</reference>
<feature type="region of interest" description="Disordered" evidence="1">
    <location>
        <begin position="170"/>
        <end position="197"/>
    </location>
</feature>
<dbReference type="EMBL" id="JACGWJ010000008">
    <property type="protein sequence ID" value="KAL0404394.1"/>
    <property type="molecule type" value="Genomic_DNA"/>
</dbReference>